<protein>
    <submittedName>
        <fullName evidence="2">Endonuclease</fullName>
    </submittedName>
    <submittedName>
        <fullName evidence="3">Putative aTP synthase subunit E</fullName>
    </submittedName>
</protein>
<dbReference type="EMBL" id="NNRM01000021">
    <property type="protein sequence ID" value="OYR25827.1"/>
    <property type="molecule type" value="Genomic_DNA"/>
</dbReference>
<accession>A0A256GFA5</accession>
<proteinExistence type="predicted"/>
<evidence type="ECO:0000313" key="5">
    <source>
        <dbReference type="Proteomes" id="UP000526233"/>
    </source>
</evidence>
<comment type="caution">
    <text evidence="3">The sequence shown here is derived from an EMBL/GenBank/DDBJ whole genome shotgun (WGS) entry which is preliminary data.</text>
</comment>
<dbReference type="Proteomes" id="UP000526233">
    <property type="component" value="Unassembled WGS sequence"/>
</dbReference>
<sequence length="222" mass="23498">MPMLIIQLAILIAVAFVIGCVLGRLFKGKKSTANDKEDTIIAAALSSPAIDEKPEPLAPSEAEVVGGQETEPVIEAEAQATNASEEEVTPPEAENVVADEQALVEEAVAVVEDPDRPELLDAPIRGKPDNLTVINGVGKAVEGMLQQLGVFHYAQIAQWSTDEAAWIERRIGFAGRVSREGWIAQAGKLVETSPSGTSKRGSKAKKAAPKAKAAPRTKKTQA</sequence>
<feature type="compositionally biased region" description="Basic residues" evidence="1">
    <location>
        <begin position="200"/>
        <end position="222"/>
    </location>
</feature>
<dbReference type="GO" id="GO:0004519">
    <property type="term" value="F:endonuclease activity"/>
    <property type="evidence" value="ECO:0007669"/>
    <property type="project" value="UniProtKB-KW"/>
</dbReference>
<dbReference type="STRING" id="419475.A8A54_02815"/>
<keyword evidence="4" id="KW-1185">Reference proteome</keyword>
<dbReference type="EMBL" id="PKQI01000002">
    <property type="protein sequence ID" value="NNV20758.1"/>
    <property type="molecule type" value="Genomic_DNA"/>
</dbReference>
<evidence type="ECO:0000313" key="4">
    <source>
        <dbReference type="Proteomes" id="UP000216188"/>
    </source>
</evidence>
<evidence type="ECO:0000313" key="2">
    <source>
        <dbReference type="EMBL" id="NNV20758.1"/>
    </source>
</evidence>
<keyword evidence="2" id="KW-0255">Endonuclease</keyword>
<name>A0A256GFA5_9HYPH</name>
<dbReference type="AlphaFoldDB" id="A0A256GFA5"/>
<keyword evidence="2" id="KW-0540">Nuclease</keyword>
<dbReference type="RefSeq" id="WP_094543654.1">
    <property type="nucleotide sequence ID" value="NZ_CAXURC020000001.1"/>
</dbReference>
<keyword evidence="2" id="KW-0378">Hydrolase</keyword>
<feature type="region of interest" description="Disordered" evidence="1">
    <location>
        <begin position="186"/>
        <end position="222"/>
    </location>
</feature>
<organism evidence="3 4">
    <name type="scientific">Brucella pseudogrignonensis</name>
    <dbReference type="NCBI Taxonomy" id="419475"/>
    <lineage>
        <taxon>Bacteria</taxon>
        <taxon>Pseudomonadati</taxon>
        <taxon>Pseudomonadota</taxon>
        <taxon>Alphaproteobacteria</taxon>
        <taxon>Hyphomicrobiales</taxon>
        <taxon>Brucellaceae</taxon>
        <taxon>Brucella/Ochrobactrum group</taxon>
        <taxon>Brucella</taxon>
    </lineage>
</organism>
<reference evidence="3 4" key="1">
    <citation type="submission" date="2017-07" db="EMBL/GenBank/DDBJ databases">
        <title>Phylogenetic study on the rhizospheric bacterium Ochrobactrum sp. A44.</title>
        <authorList>
            <person name="Krzyzanowska D.M."/>
            <person name="Ossowicki A."/>
            <person name="Rajewska M."/>
            <person name="Maciag T."/>
            <person name="Kaczynski Z."/>
            <person name="Czerwicka M."/>
            <person name="Jafra S."/>
        </authorList>
    </citation>
    <scope>NUCLEOTIDE SEQUENCE [LARGE SCALE GENOMIC DNA]</scope>
    <source>
        <strain evidence="3 4">CCUG 30717</strain>
    </source>
</reference>
<gene>
    <name evidence="3" type="ORF">CEV34_2507</name>
    <name evidence="2" type="ORF">EHE22_10010</name>
</gene>
<evidence type="ECO:0000313" key="3">
    <source>
        <dbReference type="EMBL" id="OYR25827.1"/>
    </source>
</evidence>
<reference evidence="2 5" key="2">
    <citation type="submission" date="2018-11" db="EMBL/GenBank/DDBJ databases">
        <title>Genome sequencing and analysis.</title>
        <authorList>
            <person name="Huang Y.-T."/>
        </authorList>
    </citation>
    <scope>NUCLEOTIDE SEQUENCE [LARGE SCALE GENOMIC DNA]</scope>
    <source>
        <strain evidence="2 5">SHIN</strain>
    </source>
</reference>
<dbReference type="Proteomes" id="UP000216188">
    <property type="component" value="Unassembled WGS sequence"/>
</dbReference>
<evidence type="ECO:0000256" key="1">
    <source>
        <dbReference type="SAM" id="MobiDB-lite"/>
    </source>
</evidence>